<proteinExistence type="predicted"/>
<name>A0A2T0SPK6_9PSEU</name>
<evidence type="ECO:0000313" key="1">
    <source>
        <dbReference type="EMBL" id="PRY35293.1"/>
    </source>
</evidence>
<keyword evidence="2" id="KW-1185">Reference proteome</keyword>
<dbReference type="OrthoDB" id="3211048at2"/>
<dbReference type="Proteomes" id="UP000239494">
    <property type="component" value="Unassembled WGS sequence"/>
</dbReference>
<protein>
    <submittedName>
        <fullName evidence="1">Uncharacterized protein</fullName>
    </submittedName>
</protein>
<reference evidence="1 2" key="1">
    <citation type="submission" date="2018-03" db="EMBL/GenBank/DDBJ databases">
        <title>Genomic Encyclopedia of Archaeal and Bacterial Type Strains, Phase II (KMG-II): from individual species to whole genera.</title>
        <authorList>
            <person name="Goeker M."/>
        </authorList>
    </citation>
    <scope>NUCLEOTIDE SEQUENCE [LARGE SCALE GENOMIC DNA]</scope>
    <source>
        <strain evidence="1 2">DSM 44720</strain>
    </source>
</reference>
<sequence length="200" mass="21423">MTNPRGTSNALPVPQHLAHRPTQGGLVVPWVSVELANGTFDLGNMNNTRANQCFVRRRCQVCGQRIGARAVFLLSESALESMSAGEPPLHPECAAYSKAACPMVAGRVDHYRRSPTRTEGHAGEECATPGCDCAGWIPTPGGGDNTGRPAEPWHLVWCAGYDITVPDKRTGQLVNRGLVPIGVRLRARISAPLKIRPIAG</sequence>
<dbReference type="EMBL" id="PVTF01000014">
    <property type="protein sequence ID" value="PRY35293.1"/>
    <property type="molecule type" value="Genomic_DNA"/>
</dbReference>
<evidence type="ECO:0000313" key="2">
    <source>
        <dbReference type="Proteomes" id="UP000239494"/>
    </source>
</evidence>
<accession>A0A2T0SPK6</accession>
<organism evidence="1 2">
    <name type="scientific">Umezawaea tangerina</name>
    <dbReference type="NCBI Taxonomy" id="84725"/>
    <lineage>
        <taxon>Bacteria</taxon>
        <taxon>Bacillati</taxon>
        <taxon>Actinomycetota</taxon>
        <taxon>Actinomycetes</taxon>
        <taxon>Pseudonocardiales</taxon>
        <taxon>Pseudonocardiaceae</taxon>
        <taxon>Umezawaea</taxon>
    </lineage>
</organism>
<dbReference type="AlphaFoldDB" id="A0A2T0SPK6"/>
<gene>
    <name evidence="1" type="ORF">CLV43_114211</name>
</gene>
<comment type="caution">
    <text evidence="1">The sequence shown here is derived from an EMBL/GenBank/DDBJ whole genome shotgun (WGS) entry which is preliminary data.</text>
</comment>
<dbReference type="RefSeq" id="WP_106193791.1">
    <property type="nucleotide sequence ID" value="NZ_PVTF01000014.1"/>
</dbReference>